<dbReference type="EMBL" id="LAZR01003923">
    <property type="protein sequence ID" value="KKN13423.1"/>
    <property type="molecule type" value="Genomic_DNA"/>
</dbReference>
<proteinExistence type="predicted"/>
<comment type="caution">
    <text evidence="1">The sequence shown here is derived from an EMBL/GenBank/DDBJ whole genome shotgun (WGS) entry which is preliminary data.</text>
</comment>
<organism evidence="1">
    <name type="scientific">marine sediment metagenome</name>
    <dbReference type="NCBI Taxonomy" id="412755"/>
    <lineage>
        <taxon>unclassified sequences</taxon>
        <taxon>metagenomes</taxon>
        <taxon>ecological metagenomes</taxon>
    </lineage>
</organism>
<name>A0A0F9R7M6_9ZZZZ</name>
<accession>A0A0F9R7M6</accession>
<gene>
    <name evidence="1" type="ORF">LCGC14_1006530</name>
</gene>
<reference evidence="1" key="1">
    <citation type="journal article" date="2015" name="Nature">
        <title>Complex archaea that bridge the gap between prokaryotes and eukaryotes.</title>
        <authorList>
            <person name="Spang A."/>
            <person name="Saw J.H."/>
            <person name="Jorgensen S.L."/>
            <person name="Zaremba-Niedzwiedzka K."/>
            <person name="Martijn J."/>
            <person name="Lind A.E."/>
            <person name="van Eijk R."/>
            <person name="Schleper C."/>
            <person name="Guy L."/>
            <person name="Ettema T.J."/>
        </authorList>
    </citation>
    <scope>NUCLEOTIDE SEQUENCE</scope>
</reference>
<dbReference type="AlphaFoldDB" id="A0A0F9R7M6"/>
<evidence type="ECO:0000313" key="1">
    <source>
        <dbReference type="EMBL" id="KKN13423.1"/>
    </source>
</evidence>
<sequence length="65" mass="7139">MTVVIAIQAVGLLTLFSEKEKCRFTTYSVAFMLTRVLLVVGRNRLVGGCPPAFAETLTSEAKFEN</sequence>
<protein>
    <submittedName>
        <fullName evidence="1">Uncharacterized protein</fullName>
    </submittedName>
</protein>